<gene>
    <name evidence="1" type="ORF">CXU09_01855</name>
</gene>
<protein>
    <submittedName>
        <fullName evidence="1">Uncharacterized protein</fullName>
    </submittedName>
</protein>
<reference evidence="1 2" key="1">
    <citation type="journal article" date="2017" name="BMC Genomics">
        <title>Genome sequencing of 39 Akkermansia muciniphila isolates reveals its population structure, genomic and functional diverisity, and global distribution in mammalian gut microbiotas.</title>
        <authorList>
            <person name="Guo X."/>
            <person name="Li S."/>
            <person name="Zhang J."/>
            <person name="Wu F."/>
            <person name="Li X."/>
            <person name="Wu D."/>
            <person name="Zhang M."/>
            <person name="Ou Z."/>
            <person name="Jie Z."/>
            <person name="Yan Q."/>
            <person name="Li P."/>
            <person name="Yi J."/>
            <person name="Peng Y."/>
        </authorList>
    </citation>
    <scope>NUCLEOTIDE SEQUENCE [LARGE SCALE GENOMIC DNA]</scope>
    <source>
        <strain evidence="1 2">GP43</strain>
    </source>
</reference>
<comment type="caution">
    <text evidence="1">The sequence shown here is derived from an EMBL/GenBank/DDBJ whole genome shotgun (WGS) entry which is preliminary data.</text>
</comment>
<sequence>MSKECPGQTMWEFGWRIANSEENFFLFIWEKSSWIKRITKETENMVSWAGLHKNYGVYGVDHLTPII</sequence>
<organism evidence="1 2">
    <name type="scientific">Akkermansia muciniphila</name>
    <dbReference type="NCBI Taxonomy" id="239935"/>
    <lineage>
        <taxon>Bacteria</taxon>
        <taxon>Pseudomonadati</taxon>
        <taxon>Verrucomicrobiota</taxon>
        <taxon>Verrucomicrobiia</taxon>
        <taxon>Verrucomicrobiales</taxon>
        <taxon>Akkermansiaceae</taxon>
        <taxon>Akkermansia</taxon>
    </lineage>
</organism>
<dbReference type="AlphaFoldDB" id="A0AAP8T9Z5"/>
<dbReference type="RefSeq" id="WP_042448159.1">
    <property type="nucleotide sequence ID" value="NZ_JXMN01000021.1"/>
</dbReference>
<dbReference type="EMBL" id="PJKN01000001">
    <property type="protein sequence ID" value="PNC57828.1"/>
    <property type="molecule type" value="Genomic_DNA"/>
</dbReference>
<accession>A0AAP8T9Z5</accession>
<evidence type="ECO:0000313" key="2">
    <source>
        <dbReference type="Proteomes" id="UP000235914"/>
    </source>
</evidence>
<dbReference type="Proteomes" id="UP000235914">
    <property type="component" value="Unassembled WGS sequence"/>
</dbReference>
<name>A0AAP8T9Z5_9BACT</name>
<evidence type="ECO:0000313" key="1">
    <source>
        <dbReference type="EMBL" id="PNC57828.1"/>
    </source>
</evidence>
<proteinExistence type="predicted"/>